<comment type="caution">
    <text evidence="4">The sequence shown here is derived from an EMBL/GenBank/DDBJ whole genome shotgun (WGS) entry which is preliminary data.</text>
</comment>
<dbReference type="EMBL" id="JBHRXX010000007">
    <property type="protein sequence ID" value="MFC3684874.1"/>
    <property type="molecule type" value="Genomic_DNA"/>
</dbReference>
<dbReference type="SUPFAM" id="SSF55729">
    <property type="entry name" value="Acyl-CoA N-acyltransferases (Nat)"/>
    <property type="match status" value="1"/>
</dbReference>
<dbReference type="PROSITE" id="PS51186">
    <property type="entry name" value="GNAT"/>
    <property type="match status" value="1"/>
</dbReference>
<dbReference type="InterPro" id="IPR050832">
    <property type="entry name" value="Bact_Acetyltransf"/>
</dbReference>
<dbReference type="PANTHER" id="PTHR43877">
    <property type="entry name" value="AMINOALKYLPHOSPHONATE N-ACETYLTRANSFERASE-RELATED-RELATED"/>
    <property type="match status" value="1"/>
</dbReference>
<evidence type="ECO:0000256" key="1">
    <source>
        <dbReference type="ARBA" id="ARBA00022679"/>
    </source>
</evidence>
<evidence type="ECO:0000313" key="5">
    <source>
        <dbReference type="Proteomes" id="UP001595729"/>
    </source>
</evidence>
<dbReference type="InterPro" id="IPR016181">
    <property type="entry name" value="Acyl_CoA_acyltransferase"/>
</dbReference>
<dbReference type="PANTHER" id="PTHR43877:SF5">
    <property type="entry name" value="BLL8307 PROTEIN"/>
    <property type="match status" value="1"/>
</dbReference>
<keyword evidence="5" id="KW-1185">Reference proteome</keyword>
<reference evidence="5" key="1">
    <citation type="journal article" date="2019" name="Int. J. Syst. Evol. Microbiol.">
        <title>The Global Catalogue of Microorganisms (GCM) 10K type strain sequencing project: providing services to taxonomists for standard genome sequencing and annotation.</title>
        <authorList>
            <consortium name="The Broad Institute Genomics Platform"/>
            <consortium name="The Broad Institute Genome Sequencing Center for Infectious Disease"/>
            <person name="Wu L."/>
            <person name="Ma J."/>
        </authorList>
    </citation>
    <scope>NUCLEOTIDE SEQUENCE [LARGE SCALE GENOMIC DNA]</scope>
    <source>
        <strain evidence="5">KCTC 42501</strain>
    </source>
</reference>
<keyword evidence="1 4" id="KW-0808">Transferase</keyword>
<dbReference type="RefSeq" id="WP_382175223.1">
    <property type="nucleotide sequence ID" value="NZ_JBHRXX010000007.1"/>
</dbReference>
<feature type="domain" description="N-acetyltransferase" evidence="3">
    <location>
        <begin position="32"/>
        <end position="181"/>
    </location>
</feature>
<dbReference type="CDD" id="cd04301">
    <property type="entry name" value="NAT_SF"/>
    <property type="match status" value="1"/>
</dbReference>
<dbReference type="Gene3D" id="3.40.630.30">
    <property type="match status" value="1"/>
</dbReference>
<protein>
    <submittedName>
        <fullName evidence="4">GNAT family N-acetyltransferase</fullName>
        <ecNumber evidence="4">2.3.-.-</ecNumber>
    </submittedName>
</protein>
<dbReference type="Pfam" id="PF00583">
    <property type="entry name" value="Acetyltransf_1"/>
    <property type="match status" value="1"/>
</dbReference>
<accession>A0ABV7W665</accession>
<evidence type="ECO:0000259" key="3">
    <source>
        <dbReference type="PROSITE" id="PS51186"/>
    </source>
</evidence>
<gene>
    <name evidence="4" type="ORF">ACFOPI_14820</name>
</gene>
<evidence type="ECO:0000313" key="4">
    <source>
        <dbReference type="EMBL" id="MFC3684874.1"/>
    </source>
</evidence>
<evidence type="ECO:0000256" key="2">
    <source>
        <dbReference type="ARBA" id="ARBA00023315"/>
    </source>
</evidence>
<dbReference type="InterPro" id="IPR000182">
    <property type="entry name" value="GNAT_dom"/>
</dbReference>
<sequence length="185" mass="20437">MTPEAPPRRFHIRVDRALTHPQVLSLLDEHLAGMRAASPPECVFALDLNGLRRPEITFLTAWRLPPDAAPGADPEAVGELVAMGALKELTPTTATEGGHGELKSMRTSARHLRQGAAQAILTELLTLARERGYARVSLETGSTPAFEPAIAMYRRFGFVECGPFADYREDPFSRFFTRTLNRPIK</sequence>
<dbReference type="EC" id="2.3.-.-" evidence="4"/>
<proteinExistence type="predicted"/>
<name>A0ABV7W665_9BURK</name>
<dbReference type="Proteomes" id="UP001595729">
    <property type="component" value="Unassembled WGS sequence"/>
</dbReference>
<dbReference type="GO" id="GO:0016746">
    <property type="term" value="F:acyltransferase activity"/>
    <property type="evidence" value="ECO:0007669"/>
    <property type="project" value="UniProtKB-KW"/>
</dbReference>
<organism evidence="4 5">
    <name type="scientific">Hydrogenophaga luteola</name>
    <dbReference type="NCBI Taxonomy" id="1591122"/>
    <lineage>
        <taxon>Bacteria</taxon>
        <taxon>Pseudomonadati</taxon>
        <taxon>Pseudomonadota</taxon>
        <taxon>Betaproteobacteria</taxon>
        <taxon>Burkholderiales</taxon>
        <taxon>Comamonadaceae</taxon>
        <taxon>Hydrogenophaga</taxon>
    </lineage>
</organism>
<keyword evidence="2 4" id="KW-0012">Acyltransferase</keyword>